<evidence type="ECO:0000256" key="1">
    <source>
        <dbReference type="SAM" id="Phobius"/>
    </source>
</evidence>
<feature type="signal peptide" evidence="2">
    <location>
        <begin position="1"/>
        <end position="17"/>
    </location>
</feature>
<dbReference type="EMBL" id="JAHDYR010000069">
    <property type="protein sequence ID" value="KAG9389504.1"/>
    <property type="molecule type" value="Genomic_DNA"/>
</dbReference>
<sequence length="251" mass="26612">MMRPFAVLLLLVAVVLCDYCSTTGLSSVAVSSYNTSSDERTIYFYVSSSCVSDVPTAWTPPITLYTVTPSTSTKTDITAFIDSTDTSSLPTSGSVVADLASFDSSAEYYVCVGVGDDVYGCSDSTYILGDDESNPVAIVGAVFAVLFWLVFMLCAPICMCCVIAVKVVCIVTFVVVVVKVCCGNSASARRANQSYVQMNPGAPGPNYPQGGYVQPQFQGGYAPQLPQMMQQAAYVQPGMGGYLPQQGYQTA</sequence>
<gene>
    <name evidence="3" type="ORF">J8273_8797</name>
</gene>
<protein>
    <submittedName>
        <fullName evidence="3">Uncharacterized protein</fullName>
    </submittedName>
</protein>
<reference evidence="3" key="1">
    <citation type="submission" date="2021-05" db="EMBL/GenBank/DDBJ databases">
        <title>A free-living protist that lacks canonical eukaryotic 1 DNA replication and segregation systems.</title>
        <authorList>
            <person name="Salas-Leiva D.E."/>
            <person name="Tromer E.C."/>
            <person name="Curtis B.A."/>
            <person name="Jerlstrom-Hultqvist J."/>
            <person name="Kolisko M."/>
            <person name="Yi Z."/>
            <person name="Salas-Leiva J.S."/>
            <person name="Gallot-Lavallee L."/>
            <person name="Kops G.J.P.L."/>
            <person name="Archibald J.M."/>
            <person name="Simpson A.G.B."/>
            <person name="Roger A.J."/>
        </authorList>
    </citation>
    <scope>NUCLEOTIDE SEQUENCE</scope>
    <source>
        <strain evidence="3">BICM</strain>
    </source>
</reference>
<dbReference type="AlphaFoldDB" id="A0A8J6AZ52"/>
<feature type="transmembrane region" description="Helical" evidence="1">
    <location>
        <begin position="136"/>
        <end position="154"/>
    </location>
</feature>
<keyword evidence="4" id="KW-1185">Reference proteome</keyword>
<keyword evidence="1" id="KW-1133">Transmembrane helix</keyword>
<evidence type="ECO:0000313" key="3">
    <source>
        <dbReference type="EMBL" id="KAG9389504.1"/>
    </source>
</evidence>
<proteinExistence type="predicted"/>
<name>A0A8J6AZ52_9EUKA</name>
<accession>A0A8J6AZ52</accession>
<feature type="chain" id="PRO_5035325287" evidence="2">
    <location>
        <begin position="18"/>
        <end position="251"/>
    </location>
</feature>
<keyword evidence="2" id="KW-0732">Signal</keyword>
<comment type="caution">
    <text evidence="3">The sequence shown here is derived from an EMBL/GenBank/DDBJ whole genome shotgun (WGS) entry which is preliminary data.</text>
</comment>
<evidence type="ECO:0000256" key="2">
    <source>
        <dbReference type="SAM" id="SignalP"/>
    </source>
</evidence>
<keyword evidence="1" id="KW-0812">Transmembrane</keyword>
<evidence type="ECO:0000313" key="4">
    <source>
        <dbReference type="Proteomes" id="UP000717585"/>
    </source>
</evidence>
<organism evidence="3 4">
    <name type="scientific">Carpediemonas membranifera</name>
    <dbReference type="NCBI Taxonomy" id="201153"/>
    <lineage>
        <taxon>Eukaryota</taxon>
        <taxon>Metamonada</taxon>
        <taxon>Carpediemonas-like organisms</taxon>
        <taxon>Carpediemonas</taxon>
    </lineage>
</organism>
<dbReference type="Proteomes" id="UP000717585">
    <property type="component" value="Unassembled WGS sequence"/>
</dbReference>
<keyword evidence="1" id="KW-0472">Membrane</keyword>